<dbReference type="GO" id="GO:0008270">
    <property type="term" value="F:zinc ion binding"/>
    <property type="evidence" value="ECO:0007669"/>
    <property type="project" value="UniProtKB-KW"/>
</dbReference>
<evidence type="ECO:0000256" key="6">
    <source>
        <dbReference type="ARBA" id="ARBA00023163"/>
    </source>
</evidence>
<protein>
    <recommendedName>
        <fullName evidence="8">BED-type domain-containing protein</fullName>
    </recommendedName>
</protein>
<accession>A0A2N0NJ47</accession>
<proteinExistence type="predicted"/>
<dbReference type="VEuPathDB" id="FungiDB:RhiirFUN_017435"/>
<keyword evidence="7" id="KW-0539">Nucleus</keyword>
<keyword evidence="6" id="KW-0804">Transcription</keyword>
<dbReference type="Proteomes" id="UP000232722">
    <property type="component" value="Unassembled WGS sequence"/>
</dbReference>
<keyword evidence="5" id="KW-0805">Transcription regulation</keyword>
<reference evidence="9 10" key="1">
    <citation type="submission" date="2016-04" db="EMBL/GenBank/DDBJ databases">
        <title>Genome analyses suggest a sexual origin of heterokaryosis in a supposedly ancient asexual fungus.</title>
        <authorList>
            <person name="Ropars J."/>
            <person name="Sedzielewska K."/>
            <person name="Noel J."/>
            <person name="Charron P."/>
            <person name="Farinelli L."/>
            <person name="Marton T."/>
            <person name="Kruger M."/>
            <person name="Pelin A."/>
            <person name="Brachmann A."/>
            <person name="Corradi N."/>
        </authorList>
    </citation>
    <scope>NUCLEOTIDE SEQUENCE [LARGE SCALE GENOMIC DNA]</scope>
    <source>
        <strain evidence="9 10">A5</strain>
    </source>
</reference>
<comment type="subcellular location">
    <subcellularLocation>
        <location evidence="1">Nucleus</location>
    </subcellularLocation>
</comment>
<name>A0A2N0NJ47_9GLOM</name>
<dbReference type="SUPFAM" id="SSF140996">
    <property type="entry name" value="Hermes dimerisation domain"/>
    <property type="match status" value="1"/>
</dbReference>
<evidence type="ECO:0000259" key="8">
    <source>
        <dbReference type="Pfam" id="PF02892"/>
    </source>
</evidence>
<comment type="caution">
    <text evidence="9">The sequence shown here is derived from an EMBL/GenBank/DDBJ whole genome shotgun (WGS) entry which is preliminary data.</text>
</comment>
<gene>
    <name evidence="9" type="ORF">RhiirA5_386560</name>
</gene>
<evidence type="ECO:0000256" key="4">
    <source>
        <dbReference type="ARBA" id="ARBA00022833"/>
    </source>
</evidence>
<dbReference type="InterPro" id="IPR003656">
    <property type="entry name" value="Znf_BED"/>
</dbReference>
<dbReference type="SMART" id="SM00614">
    <property type="entry name" value="ZnF_BED"/>
    <property type="match status" value="1"/>
</dbReference>
<evidence type="ECO:0000256" key="2">
    <source>
        <dbReference type="ARBA" id="ARBA00022723"/>
    </source>
</evidence>
<dbReference type="SUPFAM" id="SSF57667">
    <property type="entry name" value="beta-beta-alpha zinc fingers"/>
    <property type="match status" value="1"/>
</dbReference>
<dbReference type="GO" id="GO:0003677">
    <property type="term" value="F:DNA binding"/>
    <property type="evidence" value="ECO:0007669"/>
    <property type="project" value="InterPro"/>
</dbReference>
<sequence>MSLSDEEFVPDQEDLVLDDEEFDEEWEDVLDLDETASQLSRMNIGSDTDASDITTTLGSAVWQYFDKNPSYAPGYNICKICSNRYRITMSVSTLRKHLNKHSLSVPKKKYVVIEKRDPFDEEEQQIHDKYLTDWLICDLQPFTVVENHYFKMFINFFCPRYIIPDRHKAKDLIIAAFTN</sequence>
<keyword evidence="3" id="KW-0863">Zinc-finger</keyword>
<dbReference type="EMBL" id="LLXJ01005822">
    <property type="protein sequence ID" value="PKB94598.1"/>
    <property type="molecule type" value="Genomic_DNA"/>
</dbReference>
<evidence type="ECO:0000256" key="5">
    <source>
        <dbReference type="ARBA" id="ARBA00023015"/>
    </source>
</evidence>
<feature type="domain" description="BED-type" evidence="8">
    <location>
        <begin position="59"/>
        <end position="100"/>
    </location>
</feature>
<evidence type="ECO:0000256" key="7">
    <source>
        <dbReference type="ARBA" id="ARBA00023242"/>
    </source>
</evidence>
<dbReference type="GO" id="GO:0009791">
    <property type="term" value="P:post-embryonic development"/>
    <property type="evidence" value="ECO:0007669"/>
    <property type="project" value="UniProtKB-ARBA"/>
</dbReference>
<evidence type="ECO:0000256" key="3">
    <source>
        <dbReference type="ARBA" id="ARBA00022771"/>
    </source>
</evidence>
<dbReference type="Pfam" id="PF02892">
    <property type="entry name" value="zf-BED"/>
    <property type="match status" value="1"/>
</dbReference>
<dbReference type="PANTHER" id="PTHR46481:SF10">
    <property type="entry name" value="ZINC FINGER BED DOMAIN-CONTAINING PROTEIN 39"/>
    <property type="match status" value="1"/>
</dbReference>
<dbReference type="AlphaFoldDB" id="A0A2N0NJ47"/>
<keyword evidence="2" id="KW-0479">Metal-binding</keyword>
<evidence type="ECO:0000313" key="9">
    <source>
        <dbReference type="EMBL" id="PKB94598.1"/>
    </source>
</evidence>
<evidence type="ECO:0000256" key="1">
    <source>
        <dbReference type="ARBA" id="ARBA00004123"/>
    </source>
</evidence>
<keyword evidence="4" id="KW-0862">Zinc</keyword>
<evidence type="ECO:0000313" key="10">
    <source>
        <dbReference type="Proteomes" id="UP000232722"/>
    </source>
</evidence>
<organism evidence="9 10">
    <name type="scientific">Rhizophagus irregularis</name>
    <dbReference type="NCBI Taxonomy" id="588596"/>
    <lineage>
        <taxon>Eukaryota</taxon>
        <taxon>Fungi</taxon>
        <taxon>Fungi incertae sedis</taxon>
        <taxon>Mucoromycota</taxon>
        <taxon>Glomeromycotina</taxon>
        <taxon>Glomeromycetes</taxon>
        <taxon>Glomerales</taxon>
        <taxon>Glomeraceae</taxon>
        <taxon>Rhizophagus</taxon>
    </lineage>
</organism>
<dbReference type="GO" id="GO:0005634">
    <property type="term" value="C:nucleus"/>
    <property type="evidence" value="ECO:0007669"/>
    <property type="project" value="UniProtKB-SubCell"/>
</dbReference>
<reference evidence="9 10" key="2">
    <citation type="submission" date="2017-09" db="EMBL/GenBank/DDBJ databases">
        <title>Extensive intraspecific genome diversity in a model arbuscular mycorrhizal fungus.</title>
        <authorList>
            <person name="Chen E.C."/>
            <person name="Morin E."/>
            <person name="Beaudet D."/>
            <person name="Noel J."/>
            <person name="Ndikumana S."/>
            <person name="Charron P."/>
            <person name="St-Onge C."/>
            <person name="Giorgi J."/>
            <person name="Grigoriev I.V."/>
            <person name="Roux C."/>
            <person name="Martin F.M."/>
            <person name="Corradi N."/>
        </authorList>
    </citation>
    <scope>NUCLEOTIDE SEQUENCE [LARGE SCALE GENOMIC DNA]</scope>
    <source>
        <strain evidence="9 10">A5</strain>
    </source>
</reference>
<dbReference type="InterPro" id="IPR052035">
    <property type="entry name" value="ZnF_BED_domain_contain"/>
</dbReference>
<dbReference type="InterPro" id="IPR036236">
    <property type="entry name" value="Znf_C2H2_sf"/>
</dbReference>
<dbReference type="PANTHER" id="PTHR46481">
    <property type="entry name" value="ZINC FINGER BED DOMAIN-CONTAINING PROTEIN 4"/>
    <property type="match status" value="1"/>
</dbReference>